<feature type="domain" description="Glycosyl transferase family 1" evidence="1">
    <location>
        <begin position="211"/>
        <end position="375"/>
    </location>
</feature>
<evidence type="ECO:0000313" key="2">
    <source>
        <dbReference type="EMBL" id="MCR8635979.1"/>
    </source>
</evidence>
<reference evidence="2 3" key="1">
    <citation type="submission" date="2022-08" db="EMBL/GenBank/DDBJ databases">
        <title>Paenibacillus endoradicis sp. nov., Paenibacillus radicibacter sp. nov and Paenibacillus pararadicis sp. nov., three cold-adapted plant growth-promoting bacteria isolated from root of Larix gmelinii in Great Khingan.</title>
        <authorList>
            <person name="Xue H."/>
        </authorList>
    </citation>
    <scope>NUCLEOTIDE SEQUENCE [LARGE SCALE GENOMIC DNA]</scope>
    <source>
        <strain evidence="2 3">N5-1-1-5</strain>
    </source>
</reference>
<dbReference type="Proteomes" id="UP001300012">
    <property type="component" value="Unassembled WGS sequence"/>
</dbReference>
<evidence type="ECO:0000313" key="3">
    <source>
        <dbReference type="Proteomes" id="UP001300012"/>
    </source>
</evidence>
<evidence type="ECO:0000259" key="1">
    <source>
        <dbReference type="Pfam" id="PF00534"/>
    </source>
</evidence>
<proteinExistence type="predicted"/>
<organism evidence="2 3">
    <name type="scientific">Paenibacillus radicis</name>
    <name type="common">ex Xue et al. 2023</name>
    <dbReference type="NCBI Taxonomy" id="2972489"/>
    <lineage>
        <taxon>Bacteria</taxon>
        <taxon>Bacillati</taxon>
        <taxon>Bacillota</taxon>
        <taxon>Bacilli</taxon>
        <taxon>Bacillales</taxon>
        <taxon>Paenibacillaceae</taxon>
        <taxon>Paenibacillus</taxon>
    </lineage>
</organism>
<dbReference type="EMBL" id="JANQBD010000034">
    <property type="protein sequence ID" value="MCR8635979.1"/>
    <property type="molecule type" value="Genomic_DNA"/>
</dbReference>
<dbReference type="RefSeq" id="WP_258217520.1">
    <property type="nucleotide sequence ID" value="NZ_JANQBD010000034.1"/>
</dbReference>
<sequence>MKIAYFSPLNPQKSGISDYSEYLLEALMDKAEIDVWVEGFIPSNEFINTNFKIYDYVSNPEILVQLKEYDEIIYNIGNNPYYHTHIYNVFLKYNGIVILHEYVLYYLVTGYLLEYHNNPTMYLEELFYNDDYNGYNEGLKILSSEIPPLQYKNPENLPLNKRLIHHARGIIVHSEYAKLEVLRINPFANCITIGQIGPNTEKIKLSNMKKNILKKKWGIKNEELIIASFGYISPTKRIHHIIKALAQMDRKTEYKYLMVGEGDYVNKLIKKYNLEDKVILTGFTNSEEFDELIDLSDIVINLRYPYMGETSAALIRALLLGKATIVSDIGWFGELPNDIVIKIPINEKNEVTLIKDAIQLLARNNVEKNKLEMNAITYANNYLNPHVISNDILKFTMTVMKRYSEEKIIYFACDKICEVLDVLDATCYDSYIDKISKTLYDIFVTWEDK</sequence>
<dbReference type="CDD" id="cd03801">
    <property type="entry name" value="GT4_PimA-like"/>
    <property type="match status" value="1"/>
</dbReference>
<keyword evidence="3" id="KW-1185">Reference proteome</keyword>
<dbReference type="InterPro" id="IPR001296">
    <property type="entry name" value="Glyco_trans_1"/>
</dbReference>
<dbReference type="Pfam" id="PF00534">
    <property type="entry name" value="Glycos_transf_1"/>
    <property type="match status" value="1"/>
</dbReference>
<dbReference type="PANTHER" id="PTHR12526:SF572">
    <property type="entry name" value="BLL5144 PROTEIN"/>
    <property type="match status" value="1"/>
</dbReference>
<comment type="caution">
    <text evidence="2">The sequence shown here is derived from an EMBL/GenBank/DDBJ whole genome shotgun (WGS) entry which is preliminary data.</text>
</comment>
<dbReference type="PANTHER" id="PTHR12526">
    <property type="entry name" value="GLYCOSYLTRANSFERASE"/>
    <property type="match status" value="1"/>
</dbReference>
<dbReference type="SUPFAM" id="SSF53756">
    <property type="entry name" value="UDP-Glycosyltransferase/glycogen phosphorylase"/>
    <property type="match status" value="1"/>
</dbReference>
<accession>A0ABT1YS30</accession>
<dbReference type="Gene3D" id="3.40.50.2000">
    <property type="entry name" value="Glycogen Phosphorylase B"/>
    <property type="match status" value="2"/>
</dbReference>
<protein>
    <submittedName>
        <fullName evidence="2">Glycosyltransferase family 4 protein</fullName>
    </submittedName>
</protein>
<gene>
    <name evidence="2" type="ORF">NV381_32785</name>
</gene>
<name>A0ABT1YS30_9BACL</name>